<protein>
    <submittedName>
        <fullName evidence="2">Uncharacterized protein</fullName>
    </submittedName>
</protein>
<feature type="region of interest" description="Disordered" evidence="1">
    <location>
        <begin position="1"/>
        <end position="22"/>
    </location>
</feature>
<comment type="caution">
    <text evidence="2">The sequence shown here is derived from an EMBL/GenBank/DDBJ whole genome shotgun (WGS) entry which is preliminary data.</text>
</comment>
<reference evidence="2 3" key="1">
    <citation type="submission" date="2016-03" db="EMBL/GenBank/DDBJ databases">
        <title>Whole genome sequencing of Grifola frondosa 9006-11.</title>
        <authorList>
            <person name="Min B."/>
            <person name="Park H."/>
            <person name="Kim J.-G."/>
            <person name="Cho H."/>
            <person name="Oh Y.-L."/>
            <person name="Kong W.-S."/>
            <person name="Choi I.-G."/>
        </authorList>
    </citation>
    <scope>NUCLEOTIDE SEQUENCE [LARGE SCALE GENOMIC DNA]</scope>
    <source>
        <strain evidence="2 3">9006-11</strain>
    </source>
</reference>
<evidence type="ECO:0000256" key="1">
    <source>
        <dbReference type="SAM" id="MobiDB-lite"/>
    </source>
</evidence>
<gene>
    <name evidence="2" type="ORF">A0H81_08977</name>
</gene>
<name>A0A1C7M2P6_GRIFR</name>
<keyword evidence="3" id="KW-1185">Reference proteome</keyword>
<dbReference type="AlphaFoldDB" id="A0A1C7M2P6"/>
<dbReference type="EMBL" id="LUGG01000011">
    <property type="protein sequence ID" value="OBZ71152.1"/>
    <property type="molecule type" value="Genomic_DNA"/>
</dbReference>
<evidence type="ECO:0000313" key="2">
    <source>
        <dbReference type="EMBL" id="OBZ71152.1"/>
    </source>
</evidence>
<organism evidence="2 3">
    <name type="scientific">Grifola frondosa</name>
    <name type="common">Maitake</name>
    <name type="synonym">Polyporus frondosus</name>
    <dbReference type="NCBI Taxonomy" id="5627"/>
    <lineage>
        <taxon>Eukaryota</taxon>
        <taxon>Fungi</taxon>
        <taxon>Dikarya</taxon>
        <taxon>Basidiomycota</taxon>
        <taxon>Agaricomycotina</taxon>
        <taxon>Agaricomycetes</taxon>
        <taxon>Polyporales</taxon>
        <taxon>Grifolaceae</taxon>
        <taxon>Grifola</taxon>
    </lineage>
</organism>
<proteinExistence type="predicted"/>
<sequence length="107" mass="12341">MPHASRHAFDDTASPRRLPKSREEFRAMPSIEDIMYEVPGNMVVRTAPGVIIKFRAKIYADVVSEEVHVLRFAREKVPACSETHLSSPRPFQGWVWHICMEECTVHH</sequence>
<dbReference type="Proteomes" id="UP000092993">
    <property type="component" value="Unassembled WGS sequence"/>
</dbReference>
<feature type="compositionally biased region" description="Basic and acidic residues" evidence="1">
    <location>
        <begin position="7"/>
        <end position="22"/>
    </location>
</feature>
<accession>A0A1C7M2P6</accession>
<evidence type="ECO:0000313" key="3">
    <source>
        <dbReference type="Proteomes" id="UP000092993"/>
    </source>
</evidence>